<dbReference type="PANTHER" id="PTHR27003">
    <property type="entry name" value="OS07G0166700 PROTEIN"/>
    <property type="match status" value="1"/>
</dbReference>
<dbReference type="PROSITE" id="PS50011">
    <property type="entry name" value="PROTEIN_KINASE_DOM"/>
    <property type="match status" value="1"/>
</dbReference>
<dbReference type="InterPro" id="IPR001245">
    <property type="entry name" value="Ser-Thr/Tyr_kinase_cat_dom"/>
</dbReference>
<comment type="caution">
    <text evidence="2">The sequence shown here is derived from an EMBL/GenBank/DDBJ whole genome shotgun (WGS) entry which is preliminary data.</text>
</comment>
<reference evidence="2" key="1">
    <citation type="submission" date="2019-10" db="EMBL/GenBank/DDBJ databases">
        <authorList>
            <person name="Zhang R."/>
            <person name="Pan Y."/>
            <person name="Wang J."/>
            <person name="Ma R."/>
            <person name="Yu S."/>
        </authorList>
    </citation>
    <scope>NUCLEOTIDE SEQUENCE</scope>
    <source>
        <strain evidence="2">LA-IB0</strain>
        <tissue evidence="2">Leaf</tissue>
    </source>
</reference>
<accession>A0AAV6X719</accession>
<evidence type="ECO:0000259" key="1">
    <source>
        <dbReference type="PROSITE" id="PS50011"/>
    </source>
</evidence>
<dbReference type="Pfam" id="PF07714">
    <property type="entry name" value="PK_Tyr_Ser-Thr"/>
    <property type="match status" value="1"/>
</dbReference>
<organism evidence="2 3">
    <name type="scientific">Buddleja alternifolia</name>
    <dbReference type="NCBI Taxonomy" id="168488"/>
    <lineage>
        <taxon>Eukaryota</taxon>
        <taxon>Viridiplantae</taxon>
        <taxon>Streptophyta</taxon>
        <taxon>Embryophyta</taxon>
        <taxon>Tracheophyta</taxon>
        <taxon>Spermatophyta</taxon>
        <taxon>Magnoliopsida</taxon>
        <taxon>eudicotyledons</taxon>
        <taxon>Gunneridae</taxon>
        <taxon>Pentapetalae</taxon>
        <taxon>asterids</taxon>
        <taxon>lamiids</taxon>
        <taxon>Lamiales</taxon>
        <taxon>Scrophulariaceae</taxon>
        <taxon>Buddlejeae</taxon>
        <taxon>Buddleja</taxon>
    </lineage>
</organism>
<proteinExistence type="predicted"/>
<sequence length="273" mass="30573">MWKQRLNICIGAGQGLDYLHTGHSLIDRNVKTSNILLDENFIVKVSDFGLAKHENISKLESHGSTNVKGKIGEIVATNLRGEISIDSLKAFVGVAEKCLHEEPKKRPTMAQVVLQLEFALEQQDSIKSLVSNRITSHLGDDIRNETNLPVNNGQLRMASKDVQNLASAIFANNKVLTAKKSGRKDKPSRFWLWDVFWKRVKTPTKNELLLSGSNSFVNTNLRNSSFDVQTFMVYCILCFSKCLRCLRIALSALELVFDYETQAVITMSAPSLT</sequence>
<dbReference type="InterPro" id="IPR011009">
    <property type="entry name" value="Kinase-like_dom_sf"/>
</dbReference>
<name>A0AAV6X719_9LAMI</name>
<dbReference type="PANTHER" id="PTHR27003:SF467">
    <property type="entry name" value="PROTEIN KINASE DOMAIN-CONTAINING PROTEIN"/>
    <property type="match status" value="1"/>
</dbReference>
<evidence type="ECO:0000313" key="2">
    <source>
        <dbReference type="EMBL" id="KAG8378719.1"/>
    </source>
</evidence>
<dbReference type="SUPFAM" id="SSF56112">
    <property type="entry name" value="Protein kinase-like (PK-like)"/>
    <property type="match status" value="1"/>
</dbReference>
<dbReference type="GO" id="GO:0004714">
    <property type="term" value="F:transmembrane receptor protein tyrosine kinase activity"/>
    <property type="evidence" value="ECO:0007669"/>
    <property type="project" value="InterPro"/>
</dbReference>
<dbReference type="GO" id="GO:0005524">
    <property type="term" value="F:ATP binding"/>
    <property type="evidence" value="ECO:0007669"/>
    <property type="project" value="InterPro"/>
</dbReference>
<dbReference type="GO" id="GO:0005886">
    <property type="term" value="C:plasma membrane"/>
    <property type="evidence" value="ECO:0007669"/>
    <property type="project" value="TreeGrafter"/>
</dbReference>
<dbReference type="GO" id="GO:0009506">
    <property type="term" value="C:plasmodesma"/>
    <property type="evidence" value="ECO:0007669"/>
    <property type="project" value="TreeGrafter"/>
</dbReference>
<dbReference type="Gene3D" id="1.10.510.10">
    <property type="entry name" value="Transferase(Phosphotransferase) domain 1"/>
    <property type="match status" value="2"/>
</dbReference>
<protein>
    <recommendedName>
        <fullName evidence="1">Protein kinase domain-containing protein</fullName>
    </recommendedName>
</protein>
<keyword evidence="3" id="KW-1185">Reference proteome</keyword>
<dbReference type="EMBL" id="WHWC01000007">
    <property type="protein sequence ID" value="KAG8378719.1"/>
    <property type="molecule type" value="Genomic_DNA"/>
</dbReference>
<dbReference type="InterPro" id="IPR045272">
    <property type="entry name" value="ANXUR1/2-like"/>
</dbReference>
<dbReference type="AlphaFoldDB" id="A0AAV6X719"/>
<feature type="domain" description="Protein kinase" evidence="1">
    <location>
        <begin position="1"/>
        <end position="170"/>
    </location>
</feature>
<gene>
    <name evidence="2" type="ORF">BUALT_Bualt07G0014500</name>
</gene>
<dbReference type="InterPro" id="IPR000719">
    <property type="entry name" value="Prot_kinase_dom"/>
</dbReference>
<evidence type="ECO:0000313" key="3">
    <source>
        <dbReference type="Proteomes" id="UP000826271"/>
    </source>
</evidence>
<dbReference type="Proteomes" id="UP000826271">
    <property type="component" value="Unassembled WGS sequence"/>
</dbReference>